<dbReference type="InterPro" id="IPR003718">
    <property type="entry name" value="OsmC/Ohr_fam"/>
</dbReference>
<proteinExistence type="predicted"/>
<dbReference type="PANTHER" id="PTHR35368:SF1">
    <property type="entry name" value="HYDROPEROXIDE REDUCTASE"/>
    <property type="match status" value="1"/>
</dbReference>
<name>A0A5C8P242_9BACI</name>
<dbReference type="AlphaFoldDB" id="A0A5C8P242"/>
<comment type="caution">
    <text evidence="1">The sequence shown here is derived from an EMBL/GenBank/DDBJ whole genome shotgun (WGS) entry which is preliminary data.</text>
</comment>
<dbReference type="Gene3D" id="3.30.300.20">
    <property type="match status" value="1"/>
</dbReference>
<keyword evidence="2" id="KW-1185">Reference proteome</keyword>
<evidence type="ECO:0000313" key="2">
    <source>
        <dbReference type="Proteomes" id="UP000321574"/>
    </source>
</evidence>
<sequence length="157" mass="17721">MQTTVNKEIREIKASSQRVGVKKNTNEVRNFHFLIDEPVKLGGTNKAPTPMEFVLGSFNGCILIVIETIAKEIGFPFNDLKSESVGTVDRRGIQGTADVSPHFGSVTNTIWFDTTESEERIQALQELVKKRCPVYNLFRDTGIPIQLNWHKESEVEK</sequence>
<dbReference type="SUPFAM" id="SSF82784">
    <property type="entry name" value="OsmC-like"/>
    <property type="match status" value="1"/>
</dbReference>
<dbReference type="Pfam" id="PF02566">
    <property type="entry name" value="OsmC"/>
    <property type="match status" value="1"/>
</dbReference>
<organism evidence="1 2">
    <name type="scientific">Cerasibacillus terrae</name>
    <dbReference type="NCBI Taxonomy" id="2498845"/>
    <lineage>
        <taxon>Bacteria</taxon>
        <taxon>Bacillati</taxon>
        <taxon>Bacillota</taxon>
        <taxon>Bacilli</taxon>
        <taxon>Bacillales</taxon>
        <taxon>Bacillaceae</taxon>
        <taxon>Cerasibacillus</taxon>
    </lineage>
</organism>
<dbReference type="RefSeq" id="WP_147664888.1">
    <property type="nucleotide sequence ID" value="NZ_VDUW01000001.1"/>
</dbReference>
<dbReference type="InterPro" id="IPR015946">
    <property type="entry name" value="KH_dom-like_a/b"/>
</dbReference>
<dbReference type="EMBL" id="VDUW01000001">
    <property type="protein sequence ID" value="TXL67452.1"/>
    <property type="molecule type" value="Genomic_DNA"/>
</dbReference>
<evidence type="ECO:0000313" key="1">
    <source>
        <dbReference type="EMBL" id="TXL67452.1"/>
    </source>
</evidence>
<dbReference type="InterPro" id="IPR052924">
    <property type="entry name" value="OsmC/Ohr_hydroprdx_reductase"/>
</dbReference>
<gene>
    <name evidence="1" type="ORF">FHP05_00035</name>
</gene>
<dbReference type="PANTHER" id="PTHR35368">
    <property type="entry name" value="HYDROPEROXIDE REDUCTASE"/>
    <property type="match status" value="1"/>
</dbReference>
<reference evidence="1 2" key="1">
    <citation type="submission" date="2019-06" db="EMBL/GenBank/DDBJ databases">
        <title>Cerasibacillus sp. nov., isolated from maize field.</title>
        <authorList>
            <person name="Lin S.-Y."/>
            <person name="Tsai C.-F."/>
            <person name="Young C.-C."/>
        </authorList>
    </citation>
    <scope>NUCLEOTIDE SEQUENCE [LARGE SCALE GENOMIC DNA]</scope>
    <source>
        <strain evidence="1 2">CC-CFT480</strain>
    </source>
</reference>
<dbReference type="Proteomes" id="UP000321574">
    <property type="component" value="Unassembled WGS sequence"/>
</dbReference>
<dbReference type="OrthoDB" id="1433018at2"/>
<accession>A0A5C8P242</accession>
<protein>
    <submittedName>
        <fullName evidence="1">OsmC family protein</fullName>
    </submittedName>
</protein>
<dbReference type="InterPro" id="IPR036102">
    <property type="entry name" value="OsmC/Ohrsf"/>
</dbReference>